<proteinExistence type="predicted"/>
<accession>A0A081NKQ1</accession>
<dbReference type="AlphaFoldDB" id="A0A081NKQ1"/>
<reference evidence="3 4" key="1">
    <citation type="submission" date="2014-06" db="EMBL/GenBank/DDBJ databases">
        <title>Whole Genome Sequences of Three Symbiotic Endozoicomonas Bacteria.</title>
        <authorList>
            <person name="Neave M.J."/>
            <person name="Apprill A."/>
            <person name="Voolstra C.R."/>
        </authorList>
    </citation>
    <scope>NUCLEOTIDE SEQUENCE [LARGE SCALE GENOMIC DNA]</scope>
    <source>
        <strain evidence="3 4">DSM 25634</strain>
    </source>
</reference>
<dbReference type="PANTHER" id="PTHR43767">
    <property type="entry name" value="LONG-CHAIN-FATTY-ACID--COA LIGASE"/>
    <property type="match status" value="1"/>
</dbReference>
<dbReference type="InterPro" id="IPR050237">
    <property type="entry name" value="ATP-dep_AMP-bd_enzyme"/>
</dbReference>
<dbReference type="EMBL" id="JOKH01000001">
    <property type="protein sequence ID" value="KEQ19024.1"/>
    <property type="molecule type" value="Genomic_DNA"/>
</dbReference>
<dbReference type="InterPro" id="IPR000873">
    <property type="entry name" value="AMP-dep_synth/lig_dom"/>
</dbReference>
<dbReference type="Proteomes" id="UP000028073">
    <property type="component" value="Unassembled WGS sequence"/>
</dbReference>
<evidence type="ECO:0008006" key="5">
    <source>
        <dbReference type="Google" id="ProtNLM"/>
    </source>
</evidence>
<evidence type="ECO:0000259" key="1">
    <source>
        <dbReference type="Pfam" id="PF00501"/>
    </source>
</evidence>
<protein>
    <recommendedName>
        <fullName evidence="5">Acyl-CoA synthetase</fullName>
    </recommendedName>
</protein>
<evidence type="ECO:0000259" key="2">
    <source>
        <dbReference type="Pfam" id="PF13193"/>
    </source>
</evidence>
<dbReference type="PANTHER" id="PTHR43767:SF1">
    <property type="entry name" value="NONRIBOSOMAL PEPTIDE SYNTHASE PES1 (EUROFUNG)-RELATED"/>
    <property type="match status" value="1"/>
</dbReference>
<dbReference type="Pfam" id="PF13193">
    <property type="entry name" value="AMP-binding_C"/>
    <property type="match status" value="1"/>
</dbReference>
<feature type="domain" description="AMP-dependent synthetase/ligase" evidence="1">
    <location>
        <begin position="9"/>
        <end position="383"/>
    </location>
</feature>
<evidence type="ECO:0000313" key="4">
    <source>
        <dbReference type="Proteomes" id="UP000028073"/>
    </source>
</evidence>
<dbReference type="InterPro" id="IPR020845">
    <property type="entry name" value="AMP-binding_CS"/>
</dbReference>
<organism evidence="3 4">
    <name type="scientific">Endozoicomonas numazuensis</name>
    <dbReference type="NCBI Taxonomy" id="1137799"/>
    <lineage>
        <taxon>Bacteria</taxon>
        <taxon>Pseudomonadati</taxon>
        <taxon>Pseudomonadota</taxon>
        <taxon>Gammaproteobacteria</taxon>
        <taxon>Oceanospirillales</taxon>
        <taxon>Endozoicomonadaceae</taxon>
        <taxon>Endozoicomonas</taxon>
    </lineage>
</organism>
<dbReference type="SUPFAM" id="SSF56801">
    <property type="entry name" value="Acetyl-CoA synthetase-like"/>
    <property type="match status" value="1"/>
</dbReference>
<dbReference type="InterPro" id="IPR042099">
    <property type="entry name" value="ANL_N_sf"/>
</dbReference>
<dbReference type="RefSeq" id="WP_034832601.1">
    <property type="nucleotide sequence ID" value="NZ_JOKH01000001.1"/>
</dbReference>
<dbReference type="PROSITE" id="PS00455">
    <property type="entry name" value="AMP_BINDING"/>
    <property type="match status" value="1"/>
</dbReference>
<gene>
    <name evidence="3" type="ORF">GZ78_03045</name>
</gene>
<dbReference type="NCBIfam" id="NF005863">
    <property type="entry name" value="PRK07798.1"/>
    <property type="match status" value="1"/>
</dbReference>
<feature type="domain" description="AMP-binding enzyme C-terminal" evidence="2">
    <location>
        <begin position="444"/>
        <end position="519"/>
    </location>
</feature>
<dbReference type="OrthoDB" id="9787658at2"/>
<dbReference type="InterPro" id="IPR045851">
    <property type="entry name" value="AMP-bd_C_sf"/>
</dbReference>
<dbReference type="Gene3D" id="3.40.50.12780">
    <property type="entry name" value="N-terminal domain of ligase-like"/>
    <property type="match status" value="1"/>
</dbReference>
<dbReference type="GO" id="GO:0016878">
    <property type="term" value="F:acid-thiol ligase activity"/>
    <property type="evidence" value="ECO:0007669"/>
    <property type="project" value="UniProtKB-ARBA"/>
</dbReference>
<evidence type="ECO:0000313" key="3">
    <source>
        <dbReference type="EMBL" id="KEQ19024.1"/>
    </source>
</evidence>
<dbReference type="InterPro" id="IPR025110">
    <property type="entry name" value="AMP-bd_C"/>
</dbReference>
<dbReference type="Pfam" id="PF00501">
    <property type="entry name" value="AMP-binding"/>
    <property type="match status" value="1"/>
</dbReference>
<comment type="caution">
    <text evidence="3">The sequence shown here is derived from an EMBL/GenBank/DDBJ whole genome shotgun (WGS) entry which is preliminary data.</text>
</comment>
<dbReference type="Gene3D" id="3.30.300.30">
    <property type="match status" value="1"/>
</dbReference>
<dbReference type="STRING" id="1137799.GZ78_03045"/>
<dbReference type="eggNOG" id="COG0318">
    <property type="taxonomic scope" value="Bacteria"/>
</dbReference>
<sequence>MEFHLADLFEQVVDTVPENEALVAGSERRTYAELDERANRLAHHLSNSGVEAGQHVAIYAYNRVEWIEALIACFKIRAVPININFRYVEDELTYIFDDADIVATVYERSFTPLLESIRSRLPLLKSFTVIEDGSEHDSSALNAISYEQALSESSPERNFTGRTSDDVYMIYTGGTTGMPKGTTWRHEDIFFAAMQGGNPSGDPIKTPEELSAVVSNSFPLTTVCPPPMMHGGGTWTCMITFFTGGKFILYTGKHFDADEVVKLTQDEKGLSLMLVGDAMARPIAEVIETGKYNLEGLMVVSSGGAILSQSVKNKLKALLPGRMILDSFGASETGHNGAVMDMGDEEAAGPRFTLSEHTQILDDNLKPLAPGCPEIGRLARSGHIPLGYYKDQKKTDATFKTDANGVRWVIPGDFAQVLEDGSVQLMGRGSGCINTGGEKVFPEEVEAALKAHDDVFDAVVVGVPDDRFGQRVAAIVHPRQGKQPSMEDLAAFCSSKIARYKAPRELILVDEIKRTPAAKPDYRAAKALALKTLGLEEKSA</sequence>
<name>A0A081NKQ1_9GAMM</name>
<keyword evidence="4" id="KW-1185">Reference proteome</keyword>